<dbReference type="Gene3D" id="2.120.10.80">
    <property type="entry name" value="Kelch-type beta propeller"/>
    <property type="match status" value="1"/>
</dbReference>
<dbReference type="InterPro" id="IPR006652">
    <property type="entry name" value="Kelch_1"/>
</dbReference>
<evidence type="ECO:0000313" key="3">
    <source>
        <dbReference type="EMBL" id="GMS91961.1"/>
    </source>
</evidence>
<protein>
    <submittedName>
        <fullName evidence="3">Uncharacterized protein</fullName>
    </submittedName>
</protein>
<gene>
    <name evidence="3" type="ORF">PENTCL1PPCAC_14136</name>
</gene>
<keyword evidence="1" id="KW-0880">Kelch repeat</keyword>
<dbReference type="PANTHER" id="PTHR46344">
    <property type="entry name" value="OS02G0202900 PROTEIN"/>
    <property type="match status" value="1"/>
</dbReference>
<evidence type="ECO:0000256" key="1">
    <source>
        <dbReference type="ARBA" id="ARBA00022441"/>
    </source>
</evidence>
<dbReference type="PANTHER" id="PTHR46344:SF27">
    <property type="entry name" value="KELCH REPEAT SUPERFAMILY PROTEIN"/>
    <property type="match status" value="1"/>
</dbReference>
<evidence type="ECO:0000313" key="4">
    <source>
        <dbReference type="Proteomes" id="UP001432027"/>
    </source>
</evidence>
<keyword evidence="4" id="KW-1185">Reference proteome</keyword>
<sequence length="325" mass="36225">SFKTRERVYEEAHRLIAFMETVTHDGDTDAESTIHLYDPITNEWTFNRTPKMPNLDGSLAVIGRNVYFIGGLADNVDSTEYRHKCLVFDSQANEWSETSPMHDARRNPAVGVIDGKIYAAGGNVTYEDALGTMETYNPLDDQPEWSASKSMIRKRSWAASCVLDGKLYVLGGCVGDLYWNDGECYDPETDSWTLIAPLNKARNGFKAASLNGHIYAVGETTYGDYPRSDVERYDTASDTWTTLNHMNLEGSIDLVVCCARLFAVKCYWGNGHMISIAGYQSESNTWSTGVLPDQISLCNRNLHVFSLPAPISSVVAIQQYGTNLY</sequence>
<organism evidence="3 4">
    <name type="scientific">Pristionchus entomophagus</name>
    <dbReference type="NCBI Taxonomy" id="358040"/>
    <lineage>
        <taxon>Eukaryota</taxon>
        <taxon>Metazoa</taxon>
        <taxon>Ecdysozoa</taxon>
        <taxon>Nematoda</taxon>
        <taxon>Chromadorea</taxon>
        <taxon>Rhabditida</taxon>
        <taxon>Rhabditina</taxon>
        <taxon>Diplogasteromorpha</taxon>
        <taxon>Diplogasteroidea</taxon>
        <taxon>Neodiplogasteridae</taxon>
        <taxon>Pristionchus</taxon>
    </lineage>
</organism>
<name>A0AAV5T8Q5_9BILA</name>
<dbReference type="SUPFAM" id="SSF117281">
    <property type="entry name" value="Kelch motif"/>
    <property type="match status" value="1"/>
</dbReference>
<evidence type="ECO:0000256" key="2">
    <source>
        <dbReference type="ARBA" id="ARBA00022737"/>
    </source>
</evidence>
<keyword evidence="2" id="KW-0677">Repeat</keyword>
<reference evidence="3" key="1">
    <citation type="submission" date="2023-10" db="EMBL/GenBank/DDBJ databases">
        <title>Genome assembly of Pristionchus species.</title>
        <authorList>
            <person name="Yoshida K."/>
            <person name="Sommer R.J."/>
        </authorList>
    </citation>
    <scope>NUCLEOTIDE SEQUENCE</scope>
    <source>
        <strain evidence="3">RS0144</strain>
    </source>
</reference>
<dbReference type="AlphaFoldDB" id="A0AAV5T8Q5"/>
<dbReference type="Proteomes" id="UP001432027">
    <property type="component" value="Unassembled WGS sequence"/>
</dbReference>
<accession>A0AAV5T8Q5</accession>
<dbReference type="Pfam" id="PF24681">
    <property type="entry name" value="Kelch_KLHDC2_KLHL20_DRC7"/>
    <property type="match status" value="1"/>
</dbReference>
<dbReference type="EMBL" id="BTSX01000004">
    <property type="protein sequence ID" value="GMS91961.1"/>
    <property type="molecule type" value="Genomic_DNA"/>
</dbReference>
<feature type="non-terminal residue" evidence="3">
    <location>
        <position position="1"/>
    </location>
</feature>
<proteinExistence type="predicted"/>
<dbReference type="InterPro" id="IPR015915">
    <property type="entry name" value="Kelch-typ_b-propeller"/>
</dbReference>
<comment type="caution">
    <text evidence="3">The sequence shown here is derived from an EMBL/GenBank/DDBJ whole genome shotgun (WGS) entry which is preliminary data.</text>
</comment>
<dbReference type="SMART" id="SM00612">
    <property type="entry name" value="Kelch"/>
    <property type="match status" value="3"/>
</dbReference>